<evidence type="ECO:0000313" key="2">
    <source>
        <dbReference type="Proteomes" id="UP000823749"/>
    </source>
</evidence>
<organism evidence="1 2">
    <name type="scientific">Rhododendron griersonianum</name>
    <dbReference type="NCBI Taxonomy" id="479676"/>
    <lineage>
        <taxon>Eukaryota</taxon>
        <taxon>Viridiplantae</taxon>
        <taxon>Streptophyta</taxon>
        <taxon>Embryophyta</taxon>
        <taxon>Tracheophyta</taxon>
        <taxon>Spermatophyta</taxon>
        <taxon>Magnoliopsida</taxon>
        <taxon>eudicotyledons</taxon>
        <taxon>Gunneridae</taxon>
        <taxon>Pentapetalae</taxon>
        <taxon>asterids</taxon>
        <taxon>Ericales</taxon>
        <taxon>Ericaceae</taxon>
        <taxon>Ericoideae</taxon>
        <taxon>Rhodoreae</taxon>
        <taxon>Rhododendron</taxon>
    </lineage>
</organism>
<protein>
    <submittedName>
        <fullName evidence="1">Uncharacterized protein</fullName>
    </submittedName>
</protein>
<keyword evidence="2" id="KW-1185">Reference proteome</keyword>
<dbReference type="EMBL" id="JACTNZ010000003">
    <property type="protein sequence ID" value="KAG5557158.1"/>
    <property type="molecule type" value="Genomic_DNA"/>
</dbReference>
<dbReference type="PANTHER" id="PTHR11439:SF470">
    <property type="entry name" value="CYSTEINE-RICH RLK (RECEPTOR-LIKE PROTEIN KINASE) 8"/>
    <property type="match status" value="1"/>
</dbReference>
<dbReference type="CDD" id="cd09272">
    <property type="entry name" value="RNase_HI_RT_Ty1"/>
    <property type="match status" value="1"/>
</dbReference>
<accession>A0AAV6KWR4</accession>
<gene>
    <name evidence="1" type="ORF">RHGRI_007429</name>
</gene>
<dbReference type="AlphaFoldDB" id="A0AAV6KWR4"/>
<comment type="caution">
    <text evidence="1">The sequence shown here is derived from an EMBL/GenBank/DDBJ whole genome shotgun (WGS) entry which is preliminary data.</text>
</comment>
<reference evidence="1" key="1">
    <citation type="submission" date="2020-08" db="EMBL/GenBank/DDBJ databases">
        <title>Plant Genome Project.</title>
        <authorList>
            <person name="Zhang R.-G."/>
        </authorList>
    </citation>
    <scope>NUCLEOTIDE SEQUENCE</scope>
    <source>
        <strain evidence="1">WSP0</strain>
        <tissue evidence="1">Leaf</tissue>
    </source>
</reference>
<name>A0AAV6KWR4_9ERIC</name>
<dbReference type="Proteomes" id="UP000823749">
    <property type="component" value="Chromosome 3"/>
</dbReference>
<evidence type="ECO:0000313" key="1">
    <source>
        <dbReference type="EMBL" id="KAG5557158.1"/>
    </source>
</evidence>
<proteinExistence type="predicted"/>
<dbReference type="PANTHER" id="PTHR11439">
    <property type="entry name" value="GAG-POL-RELATED RETROTRANSPOSON"/>
    <property type="match status" value="1"/>
</dbReference>
<sequence length="103" mass="11568">MLSQFMDKPHIPHLDAAHCVLRYIKQAPGQGILLSAASPVQLNAFCDADWACCRDTWWSVTGYCILLSQSLISWKTKMQTTVSRSFAEEEYRSMAATDKPSIV</sequence>